<dbReference type="PANTHER" id="PTHR35271">
    <property type="entry name" value="ABC TRANSPORTER, SUBSTRATE-BINDING LIPOPROTEIN-RELATED"/>
    <property type="match status" value="1"/>
</dbReference>
<proteinExistence type="predicted"/>
<sequence length="348" mass="36386">MSKKWWMSLMVTASIALVAGCGSDPSGTESGTSGTAGGDEGAAEKTYSISISQYVEHPSLDATQEGFIAALKDAGLVEDENLKIDYNNAQADAANNNSIAQKIATDSSDLVLAIATPSAQAVVSQVKDKPVLFAAVTDPLDAKLVTDLKKPGGNVSGASDTNPEAIVKLAEFIATQMPDIKSVGLVLNEGEPNAVVMAASAEKAFAAHDIELVKAAATNTSEVQQAAASLVDKVDALYITLDNIVVSAVDTIIKTANDNDLPFFSSDRDTVEKGAFATVGFKYYDHGYQVGEMAADILQNGTNPGDLEVTVPDKLDLILNLKAAGEQGIEVTDEMKAAVEDQENNIIE</sequence>
<dbReference type="PROSITE" id="PS51257">
    <property type="entry name" value="PROKAR_LIPOPROTEIN"/>
    <property type="match status" value="1"/>
</dbReference>
<comment type="caution">
    <text evidence="2">The sequence shown here is derived from an EMBL/GenBank/DDBJ whole genome shotgun (WGS) entry which is preliminary data.</text>
</comment>
<dbReference type="CDD" id="cd06325">
    <property type="entry name" value="PBP1_ABC_unchar_transporter"/>
    <property type="match status" value="1"/>
</dbReference>
<dbReference type="EMBL" id="JBHUMJ010000011">
    <property type="protein sequence ID" value="MFD2703419.1"/>
    <property type="molecule type" value="Genomic_DNA"/>
</dbReference>
<keyword evidence="1" id="KW-0732">Signal</keyword>
<evidence type="ECO:0000313" key="3">
    <source>
        <dbReference type="Proteomes" id="UP001597540"/>
    </source>
</evidence>
<name>A0ABW5SUI3_9BACL</name>
<dbReference type="Pfam" id="PF04392">
    <property type="entry name" value="ABC_sub_bind"/>
    <property type="match status" value="1"/>
</dbReference>
<feature type="chain" id="PRO_5047502789" evidence="1">
    <location>
        <begin position="20"/>
        <end position="348"/>
    </location>
</feature>
<reference evidence="3" key="1">
    <citation type="journal article" date="2019" name="Int. J. Syst. Evol. Microbiol.">
        <title>The Global Catalogue of Microorganisms (GCM) 10K type strain sequencing project: providing services to taxonomists for standard genome sequencing and annotation.</title>
        <authorList>
            <consortium name="The Broad Institute Genomics Platform"/>
            <consortium name="The Broad Institute Genome Sequencing Center for Infectious Disease"/>
            <person name="Wu L."/>
            <person name="Ma J."/>
        </authorList>
    </citation>
    <scope>NUCLEOTIDE SEQUENCE [LARGE SCALE GENOMIC DNA]</scope>
    <source>
        <strain evidence="3">KCTC 33849</strain>
    </source>
</reference>
<dbReference type="InterPro" id="IPR028082">
    <property type="entry name" value="Peripla_BP_I"/>
</dbReference>
<gene>
    <name evidence="2" type="ORF">ACFSVM_23570</name>
</gene>
<organism evidence="2 3">
    <name type="scientific">Paenibacillus shunpengii</name>
    <dbReference type="NCBI Taxonomy" id="2054424"/>
    <lineage>
        <taxon>Bacteria</taxon>
        <taxon>Bacillati</taxon>
        <taxon>Bacillota</taxon>
        <taxon>Bacilli</taxon>
        <taxon>Bacillales</taxon>
        <taxon>Paenibacillaceae</taxon>
        <taxon>Paenibacillus</taxon>
    </lineage>
</organism>
<accession>A0ABW5SUI3</accession>
<dbReference type="RefSeq" id="WP_076314336.1">
    <property type="nucleotide sequence ID" value="NZ_JBHUMJ010000011.1"/>
</dbReference>
<dbReference type="SUPFAM" id="SSF53822">
    <property type="entry name" value="Periplasmic binding protein-like I"/>
    <property type="match status" value="1"/>
</dbReference>
<evidence type="ECO:0000313" key="2">
    <source>
        <dbReference type="EMBL" id="MFD2703419.1"/>
    </source>
</evidence>
<protein>
    <submittedName>
        <fullName evidence="2">ABC transporter substrate-binding protein</fullName>
    </submittedName>
</protein>
<feature type="signal peptide" evidence="1">
    <location>
        <begin position="1"/>
        <end position="19"/>
    </location>
</feature>
<keyword evidence="3" id="KW-1185">Reference proteome</keyword>
<dbReference type="InterPro" id="IPR007487">
    <property type="entry name" value="ABC_transpt-TYRBP-like"/>
</dbReference>
<dbReference type="PANTHER" id="PTHR35271:SF1">
    <property type="entry name" value="ABC TRANSPORTER, SUBSTRATE-BINDING LIPOPROTEIN"/>
    <property type="match status" value="1"/>
</dbReference>
<dbReference type="Proteomes" id="UP001597540">
    <property type="component" value="Unassembled WGS sequence"/>
</dbReference>
<evidence type="ECO:0000256" key="1">
    <source>
        <dbReference type="SAM" id="SignalP"/>
    </source>
</evidence>
<dbReference type="Gene3D" id="3.40.50.2300">
    <property type="match status" value="2"/>
</dbReference>